<dbReference type="Proteomes" id="UP000468327">
    <property type="component" value="Unassembled WGS sequence"/>
</dbReference>
<proteinExistence type="predicted"/>
<gene>
    <name evidence="5" type="ORF">GO738_01210</name>
</gene>
<dbReference type="GO" id="GO:0003676">
    <property type="term" value="F:nucleic acid binding"/>
    <property type="evidence" value="ECO:0007669"/>
    <property type="project" value="InterPro"/>
</dbReference>
<evidence type="ECO:0000313" key="5">
    <source>
        <dbReference type="EMBL" id="MVN13984.1"/>
    </source>
</evidence>
<dbReference type="EMBL" id="WPOC01000002">
    <property type="protein sequence ID" value="MVN13984.1"/>
    <property type="molecule type" value="Genomic_DNA"/>
</dbReference>
<name>A0A6N8IDL0_9ACTN</name>
<keyword evidence="3" id="KW-0378">Hydrolase</keyword>
<sequence length="105" mass="11467">MSAADVTERDVERAFAEHGRRLGAEVLKLTSPGNAGVPDRLVLFPDGTHALVELKAPGKRPRPLQQRVFSRLAAQGHPVTVVDSKAGAQLFWARNRWRFGGGGER</sequence>
<protein>
    <submittedName>
        <fullName evidence="5">VRR-NUC domain-containing protein</fullName>
    </submittedName>
</protein>
<evidence type="ECO:0000259" key="4">
    <source>
        <dbReference type="SMART" id="SM00990"/>
    </source>
</evidence>
<keyword evidence="6" id="KW-1185">Reference proteome</keyword>
<keyword evidence="2" id="KW-0540">Nuclease</keyword>
<evidence type="ECO:0000256" key="1">
    <source>
        <dbReference type="ARBA" id="ARBA00001946"/>
    </source>
</evidence>
<evidence type="ECO:0000256" key="2">
    <source>
        <dbReference type="ARBA" id="ARBA00022722"/>
    </source>
</evidence>
<comment type="cofactor">
    <cofactor evidence="1">
        <name>Mg(2+)</name>
        <dbReference type="ChEBI" id="CHEBI:18420"/>
    </cofactor>
</comment>
<dbReference type="Gene3D" id="3.40.1350.10">
    <property type="match status" value="1"/>
</dbReference>
<dbReference type="AlphaFoldDB" id="A0A6N8IDL0"/>
<comment type="caution">
    <text evidence="5">The sequence shown here is derived from an EMBL/GenBank/DDBJ whole genome shotgun (WGS) entry which is preliminary data.</text>
</comment>
<dbReference type="GO" id="GO:0004518">
    <property type="term" value="F:nuclease activity"/>
    <property type="evidence" value="ECO:0007669"/>
    <property type="project" value="UniProtKB-KW"/>
</dbReference>
<feature type="domain" description="VRR-NUC" evidence="4">
    <location>
        <begin position="6"/>
        <end position="86"/>
    </location>
</feature>
<dbReference type="SMART" id="SM00990">
    <property type="entry name" value="VRR_NUC"/>
    <property type="match status" value="1"/>
</dbReference>
<organism evidence="5 6">
    <name type="scientific">Gordonibacter urolithinfaciens</name>
    <dbReference type="NCBI Taxonomy" id="1335613"/>
    <lineage>
        <taxon>Bacteria</taxon>
        <taxon>Bacillati</taxon>
        <taxon>Actinomycetota</taxon>
        <taxon>Coriobacteriia</taxon>
        <taxon>Eggerthellales</taxon>
        <taxon>Eggerthellaceae</taxon>
        <taxon>Gordonibacter</taxon>
    </lineage>
</organism>
<evidence type="ECO:0000313" key="6">
    <source>
        <dbReference type="Proteomes" id="UP000468327"/>
    </source>
</evidence>
<dbReference type="InterPro" id="IPR014883">
    <property type="entry name" value="VRR_NUC"/>
</dbReference>
<dbReference type="Pfam" id="PF08774">
    <property type="entry name" value="VRR_NUC"/>
    <property type="match status" value="1"/>
</dbReference>
<dbReference type="GO" id="GO:0016788">
    <property type="term" value="F:hydrolase activity, acting on ester bonds"/>
    <property type="evidence" value="ECO:0007669"/>
    <property type="project" value="InterPro"/>
</dbReference>
<dbReference type="InterPro" id="IPR011856">
    <property type="entry name" value="tRNA_endonuc-like_dom_sf"/>
</dbReference>
<accession>A0A6N8IDL0</accession>
<reference evidence="5 6" key="1">
    <citation type="submission" date="2019-11" db="EMBL/GenBank/DDBJ databases">
        <title>Whole genome shotgun sequencing (WGS) data from Adlercreutzia equolifaciens ResAG-91, Eggerthella lenta MRI-F36, MRI-F37, MRI-F40, ResAG-49, ResAG-88, ResAG-121, ResAG-145, and Gordonibacter sp. ResAG-5, ResAG-26, ResAG-43, ResAG-50, ResAG-59.</title>
        <authorList>
            <person name="Stoll D.A."/>
            <person name="Danylec N."/>
            <person name="Franz C.M.A.P."/>
            <person name="Huch M."/>
        </authorList>
    </citation>
    <scope>NUCLEOTIDE SEQUENCE [LARGE SCALE GENOMIC DNA]</scope>
    <source>
        <strain evidence="5 6">ResAG-59</strain>
    </source>
</reference>
<evidence type="ECO:0000256" key="3">
    <source>
        <dbReference type="ARBA" id="ARBA00022801"/>
    </source>
</evidence>